<dbReference type="Proteomes" id="UP000321261">
    <property type="component" value="Unassembled WGS sequence"/>
</dbReference>
<dbReference type="EMBL" id="VIWU01000001">
    <property type="protein sequence ID" value="TWF76624.1"/>
    <property type="molecule type" value="Genomic_DNA"/>
</dbReference>
<organism evidence="2 3">
    <name type="scientific">Pseudonocardia hierapolitana</name>
    <dbReference type="NCBI Taxonomy" id="1128676"/>
    <lineage>
        <taxon>Bacteria</taxon>
        <taxon>Bacillati</taxon>
        <taxon>Actinomycetota</taxon>
        <taxon>Actinomycetes</taxon>
        <taxon>Pseudonocardiales</taxon>
        <taxon>Pseudonocardiaceae</taxon>
        <taxon>Pseudonocardia</taxon>
    </lineage>
</organism>
<feature type="transmembrane region" description="Helical" evidence="1">
    <location>
        <begin position="101"/>
        <end position="123"/>
    </location>
</feature>
<proteinExistence type="predicted"/>
<gene>
    <name evidence="2" type="ORF">FHX44_112517</name>
</gene>
<accession>A0A561SP46</accession>
<dbReference type="AlphaFoldDB" id="A0A561SP46"/>
<dbReference type="InterPro" id="IPR018750">
    <property type="entry name" value="DUF2306_membrane"/>
</dbReference>
<keyword evidence="1" id="KW-1133">Transmembrane helix</keyword>
<protein>
    <submittedName>
        <fullName evidence="2">Permease family protein</fullName>
    </submittedName>
</protein>
<feature type="transmembrane region" description="Helical" evidence="1">
    <location>
        <begin position="63"/>
        <end position="81"/>
    </location>
</feature>
<evidence type="ECO:0000313" key="3">
    <source>
        <dbReference type="Proteomes" id="UP000321261"/>
    </source>
</evidence>
<feature type="transmembrane region" description="Helical" evidence="1">
    <location>
        <begin position="21"/>
        <end position="39"/>
    </location>
</feature>
<dbReference type="OrthoDB" id="4698148at2"/>
<keyword evidence="3" id="KW-1185">Reference proteome</keyword>
<reference evidence="2 3" key="1">
    <citation type="submission" date="2019-06" db="EMBL/GenBank/DDBJ databases">
        <title>Sequencing the genomes of 1000 actinobacteria strains.</title>
        <authorList>
            <person name="Klenk H.-P."/>
        </authorList>
    </citation>
    <scope>NUCLEOTIDE SEQUENCE [LARGE SCALE GENOMIC DNA]</scope>
    <source>
        <strain evidence="2 3">DSM 45671</strain>
    </source>
</reference>
<keyword evidence="1" id="KW-0472">Membrane</keyword>
<keyword evidence="1" id="KW-0812">Transmembrane</keyword>
<name>A0A561SP46_9PSEU</name>
<comment type="caution">
    <text evidence="2">The sequence shown here is derived from an EMBL/GenBank/DDBJ whole genome shotgun (WGS) entry which is preliminary data.</text>
</comment>
<evidence type="ECO:0000256" key="1">
    <source>
        <dbReference type="SAM" id="Phobius"/>
    </source>
</evidence>
<sequence>MTPPTASTTPARPGLRVLQGAIVVLILIVLAFAVMRLLVDVPHLLDGTVPEEEYDRRYVRHPWLAYVHIAPGIVYLLGAPVQLAYRIRSRHYTFHRRLGRVLLTAGLISGAFAIALGYVMPFGGTSQAIASYVFGSWFLVCLLLAFRAIRRDDVVNHRRWMIRAFAMGVGVGTIRIWLALFESTGLFEFQDGFDVAFWLAFPVHAAVAELWIRNTPHPAG</sequence>
<feature type="transmembrane region" description="Helical" evidence="1">
    <location>
        <begin position="161"/>
        <end position="180"/>
    </location>
</feature>
<feature type="transmembrane region" description="Helical" evidence="1">
    <location>
        <begin position="129"/>
        <end position="149"/>
    </location>
</feature>
<dbReference type="RefSeq" id="WP_147255939.1">
    <property type="nucleotide sequence ID" value="NZ_VIWU01000001.1"/>
</dbReference>
<dbReference type="Pfam" id="PF10067">
    <property type="entry name" value="DUF2306"/>
    <property type="match status" value="1"/>
</dbReference>
<evidence type="ECO:0000313" key="2">
    <source>
        <dbReference type="EMBL" id="TWF76624.1"/>
    </source>
</evidence>